<dbReference type="AlphaFoldDB" id="A0AAW7ZCD5"/>
<evidence type="ECO:0000256" key="4">
    <source>
        <dbReference type="ARBA" id="ARBA00022989"/>
    </source>
</evidence>
<comment type="similarity">
    <text evidence="2">Belongs to the membrane fusion protein (MFP) (TC 8.A.1) family.</text>
</comment>
<sequence length="219" mass="23786">MKKKTIYLVLAAMLICLAGVSYYYWYQNTHFVSTEDARVDGNIVKVSPQITGQIIELTAEEGLELKQGDPIGRLSDANLPLGGNLDLTMIKAPISGTILKKIGHTGEIAAAGVPVAMMTNLNALYVTANIEETRLNKVKVGQRVQYSIDTFPGLKFQGQVMSIGEAANSVFSLLPQQTSGNSYTKVTQRVPVKISIEDYQNQRLLPGMSAVVKIHISGT</sequence>
<proteinExistence type="inferred from homology"/>
<comment type="caution">
    <text evidence="9">The sequence shown here is derived from an EMBL/GenBank/DDBJ whole genome shotgun (WGS) entry which is preliminary data.</text>
</comment>
<dbReference type="RefSeq" id="WP_304542057.1">
    <property type="nucleotide sequence ID" value="NZ_JARPTC010000009.1"/>
</dbReference>
<dbReference type="PANTHER" id="PTHR30386:SF26">
    <property type="entry name" value="TRANSPORT PROTEIN COMB"/>
    <property type="match status" value="1"/>
</dbReference>
<dbReference type="InterPro" id="IPR050739">
    <property type="entry name" value="MFP"/>
</dbReference>
<keyword evidence="5 6" id="KW-0472">Membrane</keyword>
<keyword evidence="10" id="KW-1185">Reference proteome</keyword>
<feature type="domain" description="Multidrug resistance protein MdtA-like barrel-sandwich hybrid" evidence="7">
    <location>
        <begin position="42"/>
        <end position="119"/>
    </location>
</feature>
<dbReference type="GO" id="GO:0055085">
    <property type="term" value="P:transmembrane transport"/>
    <property type="evidence" value="ECO:0007669"/>
    <property type="project" value="InterPro"/>
</dbReference>
<comment type="subcellular location">
    <subcellularLocation>
        <location evidence="1">Membrane</location>
        <topology evidence="1">Single-pass membrane protein</topology>
    </subcellularLocation>
</comment>
<dbReference type="SUPFAM" id="SSF111369">
    <property type="entry name" value="HlyD-like secretion proteins"/>
    <property type="match status" value="1"/>
</dbReference>
<dbReference type="InterPro" id="IPR058634">
    <property type="entry name" value="AaeA-lik-b-barrel"/>
</dbReference>
<evidence type="ECO:0000256" key="2">
    <source>
        <dbReference type="ARBA" id="ARBA00009477"/>
    </source>
</evidence>
<evidence type="ECO:0000259" key="8">
    <source>
        <dbReference type="Pfam" id="PF25963"/>
    </source>
</evidence>
<organism evidence="9 10">
    <name type="scientific">Desulforamulus aquiferis</name>
    <dbReference type="NCBI Taxonomy" id="1397668"/>
    <lineage>
        <taxon>Bacteria</taxon>
        <taxon>Bacillati</taxon>
        <taxon>Bacillota</taxon>
        <taxon>Clostridia</taxon>
        <taxon>Eubacteriales</taxon>
        <taxon>Peptococcaceae</taxon>
        <taxon>Desulforamulus</taxon>
    </lineage>
</organism>
<feature type="domain" description="p-hydroxybenzoic acid efflux pump subunit AaeA-like beta-barrel" evidence="8">
    <location>
        <begin position="124"/>
        <end position="215"/>
    </location>
</feature>
<dbReference type="GO" id="GO:0016020">
    <property type="term" value="C:membrane"/>
    <property type="evidence" value="ECO:0007669"/>
    <property type="project" value="UniProtKB-SubCell"/>
</dbReference>
<protein>
    <submittedName>
        <fullName evidence="9">Efflux RND transporter periplasmic adaptor subunit</fullName>
    </submittedName>
</protein>
<dbReference type="Pfam" id="PF25917">
    <property type="entry name" value="BSH_RND"/>
    <property type="match status" value="1"/>
</dbReference>
<evidence type="ECO:0000259" key="7">
    <source>
        <dbReference type="Pfam" id="PF25917"/>
    </source>
</evidence>
<evidence type="ECO:0000256" key="5">
    <source>
        <dbReference type="ARBA" id="ARBA00023136"/>
    </source>
</evidence>
<evidence type="ECO:0000256" key="1">
    <source>
        <dbReference type="ARBA" id="ARBA00004167"/>
    </source>
</evidence>
<reference evidence="9" key="2">
    <citation type="submission" date="2023-03" db="EMBL/GenBank/DDBJ databases">
        <authorList>
            <person name="Zhang Z."/>
        </authorList>
    </citation>
    <scope>NUCLEOTIDE SEQUENCE</scope>
    <source>
        <strain evidence="9">DSA</strain>
    </source>
</reference>
<dbReference type="Pfam" id="PF25963">
    <property type="entry name" value="Beta-barrel_AAEA"/>
    <property type="match status" value="1"/>
</dbReference>
<evidence type="ECO:0000313" key="10">
    <source>
        <dbReference type="Proteomes" id="UP001172911"/>
    </source>
</evidence>
<dbReference type="Proteomes" id="UP001172911">
    <property type="component" value="Unassembled WGS sequence"/>
</dbReference>
<dbReference type="InterPro" id="IPR058625">
    <property type="entry name" value="MdtA-like_BSH"/>
</dbReference>
<keyword evidence="3 6" id="KW-0812">Transmembrane</keyword>
<evidence type="ECO:0000256" key="3">
    <source>
        <dbReference type="ARBA" id="ARBA00022692"/>
    </source>
</evidence>
<evidence type="ECO:0000313" key="9">
    <source>
        <dbReference type="EMBL" id="MDO7786943.1"/>
    </source>
</evidence>
<accession>A0AAW7ZCD5</accession>
<feature type="transmembrane region" description="Helical" evidence="6">
    <location>
        <begin position="7"/>
        <end position="26"/>
    </location>
</feature>
<dbReference type="PANTHER" id="PTHR30386">
    <property type="entry name" value="MEMBRANE FUSION SUBUNIT OF EMRAB-TOLC MULTIDRUG EFFLUX PUMP"/>
    <property type="match status" value="1"/>
</dbReference>
<gene>
    <name evidence="9" type="ORF">P6N53_06870</name>
</gene>
<evidence type="ECO:0000256" key="6">
    <source>
        <dbReference type="SAM" id="Phobius"/>
    </source>
</evidence>
<keyword evidence="4 6" id="KW-1133">Transmembrane helix</keyword>
<name>A0AAW7ZCD5_9FIRM</name>
<dbReference type="EMBL" id="JARPTC010000009">
    <property type="protein sequence ID" value="MDO7786943.1"/>
    <property type="molecule type" value="Genomic_DNA"/>
</dbReference>
<reference evidence="9" key="1">
    <citation type="journal article" date="2023" name="J. Hazard. Mater.">
        <title>Anaerobic biodegradation of pyrene and benzo[a]pyrene by a new sulfate-reducing Desulforamulus aquiferis strain DSA.</title>
        <authorList>
            <person name="Zhang Z."/>
            <person name="Sun J."/>
            <person name="Gong X."/>
            <person name="Wang C."/>
            <person name="Wang H."/>
        </authorList>
    </citation>
    <scope>NUCLEOTIDE SEQUENCE</scope>
    <source>
        <strain evidence="9">DSA</strain>
    </source>
</reference>
<dbReference type="Gene3D" id="2.40.30.170">
    <property type="match status" value="1"/>
</dbReference>